<dbReference type="PANTHER" id="PTHR11188">
    <property type="entry name" value="ARRESTIN DOMAIN CONTAINING PROTEIN"/>
    <property type="match status" value="1"/>
</dbReference>
<dbReference type="SMART" id="SM01017">
    <property type="entry name" value="Arrestin_C"/>
    <property type="match status" value="1"/>
</dbReference>
<dbReference type="InterPro" id="IPR014756">
    <property type="entry name" value="Ig_E-set"/>
</dbReference>
<evidence type="ECO:0000313" key="4">
    <source>
        <dbReference type="EnsemblMetazoa" id="XP_038076361.1"/>
    </source>
</evidence>
<sequence length="399" mass="44604">MAKLQMFDVVFDGNDAGVYHSGEVIRGYVRIVLGGVKNDVRGIQIKFKGESHTHWSEGSSKNRRHYSAKEVYFKEKLICWGKGKNDRGASKLTLESGEHRFPFSFQIPNVPLPFPFESYVGWIRYRIMCKIDRPWKFNHNTERLFTVVGLPIDLNSMPHARIPSHQESTKTVCCLCCAQGPIIVKASTDKGAYVPGESIFVSGTIENNTSREIVDITYKLVQYVTYFSSGGHKTRRVTTIVKDKAPGCRRREVARLNWKPLVLPPIPPTGPQGCNIIKIEYLVQFEGDVSNTPLDAEVKLPVFIGTVPLYQTQYPDPSAVVSEQPSSSAATAPPPSYQVAMEGLQEIPSKSGHDYTFGKLMYAPQYPTYNLPASAPTWDPAHPPQQAGPGSYPEYPQKY</sequence>
<evidence type="ECO:0000259" key="3">
    <source>
        <dbReference type="SMART" id="SM01017"/>
    </source>
</evidence>
<dbReference type="InterPro" id="IPR011022">
    <property type="entry name" value="Arrestin_C-like"/>
</dbReference>
<proteinExistence type="inferred from homology"/>
<feature type="domain" description="Arrestin C-terminal-like" evidence="3">
    <location>
        <begin position="178"/>
        <end position="309"/>
    </location>
</feature>
<dbReference type="OMA" id="WTESETT"/>
<dbReference type="InterPro" id="IPR014752">
    <property type="entry name" value="Arrestin-like_C"/>
</dbReference>
<dbReference type="GO" id="GO:0005737">
    <property type="term" value="C:cytoplasm"/>
    <property type="evidence" value="ECO:0007669"/>
    <property type="project" value="TreeGrafter"/>
</dbReference>
<comment type="similarity">
    <text evidence="1">Belongs to the arrestin family.</text>
</comment>
<protein>
    <recommendedName>
        <fullName evidence="3">Arrestin C-terminal-like domain-containing protein</fullName>
    </recommendedName>
</protein>
<reference evidence="4" key="1">
    <citation type="submission" date="2022-11" db="UniProtKB">
        <authorList>
            <consortium name="EnsemblMetazoa"/>
        </authorList>
    </citation>
    <scope>IDENTIFICATION</scope>
</reference>
<dbReference type="RefSeq" id="XP_038076362.1">
    <property type="nucleotide sequence ID" value="XM_038220434.1"/>
</dbReference>
<dbReference type="Pfam" id="PF02752">
    <property type="entry name" value="Arrestin_C"/>
    <property type="match status" value="1"/>
</dbReference>
<dbReference type="GO" id="GO:0015031">
    <property type="term" value="P:protein transport"/>
    <property type="evidence" value="ECO:0007669"/>
    <property type="project" value="TreeGrafter"/>
</dbReference>
<dbReference type="Pfam" id="PF00339">
    <property type="entry name" value="Arrestin_N"/>
    <property type="match status" value="1"/>
</dbReference>
<evidence type="ECO:0000256" key="1">
    <source>
        <dbReference type="ARBA" id="ARBA00005298"/>
    </source>
</evidence>
<dbReference type="Gene3D" id="2.60.40.640">
    <property type="match status" value="2"/>
</dbReference>
<organism evidence="4 5">
    <name type="scientific">Patiria miniata</name>
    <name type="common">Bat star</name>
    <name type="synonym">Asterina miniata</name>
    <dbReference type="NCBI Taxonomy" id="46514"/>
    <lineage>
        <taxon>Eukaryota</taxon>
        <taxon>Metazoa</taxon>
        <taxon>Echinodermata</taxon>
        <taxon>Eleutherozoa</taxon>
        <taxon>Asterozoa</taxon>
        <taxon>Asteroidea</taxon>
        <taxon>Valvatacea</taxon>
        <taxon>Valvatida</taxon>
        <taxon>Asterinidae</taxon>
        <taxon>Patiria</taxon>
    </lineage>
</organism>
<dbReference type="Proteomes" id="UP000887568">
    <property type="component" value="Unplaced"/>
</dbReference>
<dbReference type="EnsemblMetazoa" id="XM_038220432.1">
    <property type="protein sequence ID" value="XP_038076360.1"/>
    <property type="gene ID" value="LOC119744493"/>
</dbReference>
<dbReference type="InterPro" id="IPR050357">
    <property type="entry name" value="Arrestin_domain-protein"/>
</dbReference>
<dbReference type="PANTHER" id="PTHR11188:SF176">
    <property type="entry name" value="ARRESTIN DOMAIN-CONTAINING PROTEIN 1"/>
    <property type="match status" value="1"/>
</dbReference>
<keyword evidence="5" id="KW-1185">Reference proteome</keyword>
<dbReference type="SUPFAM" id="SSF81296">
    <property type="entry name" value="E set domains"/>
    <property type="match status" value="2"/>
</dbReference>
<dbReference type="RefSeq" id="XP_038076361.1">
    <property type="nucleotide sequence ID" value="XM_038220433.1"/>
</dbReference>
<accession>A0A914BKP7</accession>
<evidence type="ECO:0000313" key="5">
    <source>
        <dbReference type="Proteomes" id="UP000887568"/>
    </source>
</evidence>
<feature type="region of interest" description="Disordered" evidence="2">
    <location>
        <begin position="373"/>
        <end position="399"/>
    </location>
</feature>
<dbReference type="RefSeq" id="XP_038076360.1">
    <property type="nucleotide sequence ID" value="XM_038220432.1"/>
</dbReference>
<evidence type="ECO:0000256" key="2">
    <source>
        <dbReference type="SAM" id="MobiDB-lite"/>
    </source>
</evidence>
<dbReference type="EnsemblMetazoa" id="XM_038220434.1">
    <property type="protein sequence ID" value="XP_038076362.1"/>
    <property type="gene ID" value="LOC119744493"/>
</dbReference>
<name>A0A914BKP7_PATMI</name>
<dbReference type="InterPro" id="IPR011021">
    <property type="entry name" value="Arrestin-like_N"/>
</dbReference>
<dbReference type="AlphaFoldDB" id="A0A914BKP7"/>
<dbReference type="EnsemblMetazoa" id="XM_038220433.1">
    <property type="protein sequence ID" value="XP_038076361.1"/>
    <property type="gene ID" value="LOC119744493"/>
</dbReference>
<dbReference type="GeneID" id="119744493"/>
<dbReference type="OrthoDB" id="2333384at2759"/>